<dbReference type="AlphaFoldDB" id="A0A939MIX9"/>
<dbReference type="GO" id="GO:0004791">
    <property type="term" value="F:thioredoxin-disulfide reductase (NADPH) activity"/>
    <property type="evidence" value="ECO:0007669"/>
    <property type="project" value="UniProtKB-EC"/>
</dbReference>
<evidence type="ECO:0000256" key="1">
    <source>
        <dbReference type="ARBA" id="ARBA00022630"/>
    </source>
</evidence>
<proteinExistence type="predicted"/>
<comment type="caution">
    <text evidence="6">The sequence shown here is derived from an EMBL/GenBank/DDBJ whole genome shotgun (WGS) entry which is preliminary data.</text>
</comment>
<keyword evidence="2" id="KW-0560">Oxidoreductase</keyword>
<evidence type="ECO:0000256" key="3">
    <source>
        <dbReference type="ARBA" id="ARBA00048132"/>
    </source>
</evidence>
<dbReference type="SUPFAM" id="SSF51905">
    <property type="entry name" value="FAD/NAD(P)-binding domain"/>
    <property type="match status" value="1"/>
</dbReference>
<dbReference type="InterPro" id="IPR023753">
    <property type="entry name" value="FAD/NAD-binding_dom"/>
</dbReference>
<accession>A0A939MIX9</accession>
<dbReference type="InterPro" id="IPR036188">
    <property type="entry name" value="FAD/NAD-bd_sf"/>
</dbReference>
<dbReference type="InterPro" id="IPR041698">
    <property type="entry name" value="Methyltransf_25"/>
</dbReference>
<evidence type="ECO:0000259" key="4">
    <source>
        <dbReference type="Pfam" id="PF07992"/>
    </source>
</evidence>
<dbReference type="Proteomes" id="UP000664382">
    <property type="component" value="Unassembled WGS sequence"/>
</dbReference>
<evidence type="ECO:0000256" key="2">
    <source>
        <dbReference type="ARBA" id="ARBA00023002"/>
    </source>
</evidence>
<dbReference type="Pfam" id="PF07992">
    <property type="entry name" value="Pyr_redox_2"/>
    <property type="match status" value="1"/>
</dbReference>
<dbReference type="RefSeq" id="WP_208097538.1">
    <property type="nucleotide sequence ID" value="NZ_JAGDYM010000007.1"/>
</dbReference>
<protein>
    <submittedName>
        <fullName evidence="6">NAD(P)/FAD-dependent oxidoreductase</fullName>
    </submittedName>
</protein>
<feature type="domain" description="FAD/NAD(P)-binding" evidence="4">
    <location>
        <begin position="7"/>
        <end position="282"/>
    </location>
</feature>
<keyword evidence="7" id="KW-1185">Reference proteome</keyword>
<feature type="domain" description="Methyltransferase" evidence="5">
    <location>
        <begin position="354"/>
        <end position="446"/>
    </location>
</feature>
<dbReference type="Gene3D" id="3.40.50.150">
    <property type="entry name" value="Vaccinia Virus protein VP39"/>
    <property type="match status" value="1"/>
</dbReference>
<evidence type="ECO:0000259" key="5">
    <source>
        <dbReference type="Pfam" id="PF13649"/>
    </source>
</evidence>
<evidence type="ECO:0000313" key="7">
    <source>
        <dbReference type="Proteomes" id="UP000664382"/>
    </source>
</evidence>
<dbReference type="InterPro" id="IPR029063">
    <property type="entry name" value="SAM-dependent_MTases_sf"/>
</dbReference>
<dbReference type="PRINTS" id="PR00469">
    <property type="entry name" value="PNDRDTASEII"/>
</dbReference>
<keyword evidence="1" id="KW-0285">Flavoprotein</keyword>
<dbReference type="Pfam" id="PF13649">
    <property type="entry name" value="Methyltransf_25"/>
    <property type="match status" value="1"/>
</dbReference>
<organism evidence="6 7">
    <name type="scientific">Leucobacter weissii</name>
    <dbReference type="NCBI Taxonomy" id="1983706"/>
    <lineage>
        <taxon>Bacteria</taxon>
        <taxon>Bacillati</taxon>
        <taxon>Actinomycetota</taxon>
        <taxon>Actinomycetes</taxon>
        <taxon>Micrococcales</taxon>
        <taxon>Microbacteriaceae</taxon>
        <taxon>Leucobacter</taxon>
    </lineage>
</organism>
<sequence length="519" mass="55702">MHRNIWDTIIVGGGSAGLSAALMLGRARRRALVIDAGNPRNRFAEHMHGVLGSEGLPPGELLARGRDEASRYGVEFVAGKATRVDDRGDGLELTTGDGAIHATRSLIVASGIVDDLPDLPGLAERWGRTALHCPYCHGWEVRDLRLGVLLASPLGLHQAELVRQWSDRVTVFPAALDGLPAETERRLRARGVEIVAEPIREVFGDEQAPASVRLADGREVPLDALFLAPAAHPGDAFLGPLGLDRDDKPFGSFLAVDEMGRTAHERVWAVGNVVAPYANVPMSMGAGSLTGAAVNAALVGWDFETATHDPRAWPEIAAAEYWEERYAGSEQVWSGRANRVLSDIAETLPPGRALDLGCGEGGDVIWLAQHGWAATGADISPTAIRRAREAAREAGVADRARFVESDLARLPEGEVDLVTASFLHSPVELSRAEILRRAAERVAPGGHLLITSHAGAPPWADAPHGHEHRFPTPEEELADLALDPAGWELVTAETRSREATGPDGQRGELDDVVVLLRRR</sequence>
<dbReference type="EMBL" id="JAGDYM010000007">
    <property type="protein sequence ID" value="MBO1901784.1"/>
    <property type="molecule type" value="Genomic_DNA"/>
</dbReference>
<dbReference type="CDD" id="cd02440">
    <property type="entry name" value="AdoMet_MTases"/>
    <property type="match status" value="1"/>
</dbReference>
<dbReference type="SUPFAM" id="SSF53335">
    <property type="entry name" value="S-adenosyl-L-methionine-dependent methyltransferases"/>
    <property type="match status" value="1"/>
</dbReference>
<name>A0A939MIX9_9MICO</name>
<evidence type="ECO:0000313" key="6">
    <source>
        <dbReference type="EMBL" id="MBO1901784.1"/>
    </source>
</evidence>
<comment type="catalytic activity">
    <reaction evidence="3">
        <text>[thioredoxin]-dithiol + NADP(+) = [thioredoxin]-disulfide + NADPH + H(+)</text>
        <dbReference type="Rhea" id="RHEA:20345"/>
        <dbReference type="Rhea" id="RHEA-COMP:10698"/>
        <dbReference type="Rhea" id="RHEA-COMP:10700"/>
        <dbReference type="ChEBI" id="CHEBI:15378"/>
        <dbReference type="ChEBI" id="CHEBI:29950"/>
        <dbReference type="ChEBI" id="CHEBI:50058"/>
        <dbReference type="ChEBI" id="CHEBI:57783"/>
        <dbReference type="ChEBI" id="CHEBI:58349"/>
        <dbReference type="EC" id="1.8.1.9"/>
    </reaction>
</comment>
<dbReference type="InterPro" id="IPR050097">
    <property type="entry name" value="Ferredoxin-NADP_redctase_2"/>
</dbReference>
<gene>
    <name evidence="6" type="ORF">J4H92_07445</name>
</gene>
<dbReference type="PANTHER" id="PTHR48105">
    <property type="entry name" value="THIOREDOXIN REDUCTASE 1-RELATED-RELATED"/>
    <property type="match status" value="1"/>
</dbReference>
<reference evidence="6" key="1">
    <citation type="submission" date="2021-03" db="EMBL/GenBank/DDBJ databases">
        <title>Leucobacter chromiisoli sp. nov., isolated from chromium-containing soil of chemical plant.</title>
        <authorList>
            <person name="Xu Z."/>
        </authorList>
    </citation>
    <scope>NUCLEOTIDE SEQUENCE</scope>
    <source>
        <strain evidence="6">S27</strain>
    </source>
</reference>
<dbReference type="PRINTS" id="PR00368">
    <property type="entry name" value="FADPNR"/>
</dbReference>
<dbReference type="Gene3D" id="3.50.50.60">
    <property type="entry name" value="FAD/NAD(P)-binding domain"/>
    <property type="match status" value="2"/>
</dbReference>